<evidence type="ECO:0000256" key="5">
    <source>
        <dbReference type="ARBA" id="ARBA00022801"/>
    </source>
</evidence>
<dbReference type="EMBL" id="CAXHTB010000004">
    <property type="protein sequence ID" value="CAL0304895.1"/>
    <property type="molecule type" value="Genomic_DNA"/>
</dbReference>
<dbReference type="Proteomes" id="UP001497480">
    <property type="component" value="Unassembled WGS sequence"/>
</dbReference>
<evidence type="ECO:0000256" key="4">
    <source>
        <dbReference type="ARBA" id="ARBA00022525"/>
    </source>
</evidence>
<evidence type="ECO:0000256" key="1">
    <source>
        <dbReference type="ARBA" id="ARBA00004191"/>
    </source>
</evidence>
<evidence type="ECO:0000256" key="3">
    <source>
        <dbReference type="ARBA" id="ARBA00022512"/>
    </source>
</evidence>
<dbReference type="GO" id="GO:0004650">
    <property type="term" value="F:polygalacturonase activity"/>
    <property type="evidence" value="ECO:0007669"/>
    <property type="project" value="InterPro"/>
</dbReference>
<keyword evidence="7" id="KW-0961">Cell wall biogenesis/degradation</keyword>
<dbReference type="SUPFAM" id="SSF51126">
    <property type="entry name" value="Pectin lyase-like"/>
    <property type="match status" value="1"/>
</dbReference>
<keyword evidence="6 8" id="KW-0326">Glycosidase</keyword>
<evidence type="ECO:0000256" key="8">
    <source>
        <dbReference type="RuleBase" id="RU361169"/>
    </source>
</evidence>
<keyword evidence="5 8" id="KW-0378">Hydrolase</keyword>
<proteinExistence type="inferred from homology"/>
<dbReference type="InterPro" id="IPR012334">
    <property type="entry name" value="Pectin_lyas_fold"/>
</dbReference>
<keyword evidence="4" id="KW-0964">Secreted</keyword>
<organism evidence="9 10">
    <name type="scientific">Lupinus luteus</name>
    <name type="common">European yellow lupine</name>
    <dbReference type="NCBI Taxonomy" id="3873"/>
    <lineage>
        <taxon>Eukaryota</taxon>
        <taxon>Viridiplantae</taxon>
        <taxon>Streptophyta</taxon>
        <taxon>Embryophyta</taxon>
        <taxon>Tracheophyta</taxon>
        <taxon>Spermatophyta</taxon>
        <taxon>Magnoliopsida</taxon>
        <taxon>eudicotyledons</taxon>
        <taxon>Gunneridae</taxon>
        <taxon>Pentapetalae</taxon>
        <taxon>rosids</taxon>
        <taxon>fabids</taxon>
        <taxon>Fabales</taxon>
        <taxon>Fabaceae</taxon>
        <taxon>Papilionoideae</taxon>
        <taxon>50 kb inversion clade</taxon>
        <taxon>genistoids sensu lato</taxon>
        <taxon>core genistoids</taxon>
        <taxon>Genisteae</taxon>
        <taxon>Lupinus</taxon>
    </lineage>
</organism>
<comment type="caution">
    <text evidence="9">The sequence shown here is derived from an EMBL/GenBank/DDBJ whole genome shotgun (WGS) entry which is preliminary data.</text>
</comment>
<accession>A0AAV1W6G9</accession>
<comment type="similarity">
    <text evidence="2 8">Belongs to the glycosyl hydrolase 28 family.</text>
</comment>
<dbReference type="GO" id="GO:0005975">
    <property type="term" value="P:carbohydrate metabolic process"/>
    <property type="evidence" value="ECO:0007669"/>
    <property type="project" value="InterPro"/>
</dbReference>
<protein>
    <recommendedName>
        <fullName evidence="11">Polygalacturonase</fullName>
    </recommendedName>
</protein>
<evidence type="ECO:0000256" key="7">
    <source>
        <dbReference type="ARBA" id="ARBA00023316"/>
    </source>
</evidence>
<gene>
    <name evidence="9" type="ORF">LLUT_LOCUS5955</name>
</gene>
<dbReference type="PANTHER" id="PTHR31375">
    <property type="match status" value="1"/>
</dbReference>
<reference evidence="9 10" key="1">
    <citation type="submission" date="2024-03" db="EMBL/GenBank/DDBJ databases">
        <authorList>
            <person name="Martinez-Hernandez J."/>
        </authorList>
    </citation>
    <scope>NUCLEOTIDE SEQUENCE [LARGE SCALE GENOMIC DNA]</scope>
</reference>
<keyword evidence="3" id="KW-0134">Cell wall</keyword>
<dbReference type="InterPro" id="IPR011050">
    <property type="entry name" value="Pectin_lyase_fold/virulence"/>
</dbReference>
<name>A0AAV1W6G9_LUPLU</name>
<comment type="subcellular location">
    <subcellularLocation>
        <location evidence="1">Secreted</location>
        <location evidence="1">Cell wall</location>
    </subcellularLocation>
</comment>
<dbReference type="Gene3D" id="2.160.20.10">
    <property type="entry name" value="Single-stranded right-handed beta-helix, Pectin lyase-like"/>
    <property type="match status" value="2"/>
</dbReference>
<dbReference type="GO" id="GO:0071555">
    <property type="term" value="P:cell wall organization"/>
    <property type="evidence" value="ECO:0007669"/>
    <property type="project" value="UniProtKB-KW"/>
</dbReference>
<evidence type="ECO:0000313" key="10">
    <source>
        <dbReference type="Proteomes" id="UP001497480"/>
    </source>
</evidence>
<evidence type="ECO:0000256" key="2">
    <source>
        <dbReference type="ARBA" id="ARBA00008834"/>
    </source>
</evidence>
<sequence>MAKLMIQMYAFKAAWKEACGAIDDTPTLLIPSGKIFKLQPVHFEGPCKSESVHVNLKGTIIAPRRDGDWKWSNNDRKTWILFYNIKGLVISGGGVIEGQGDSWWSCKSNGKCDSPTGGSGYAKKITFKDIILQHVQNPVIITQQYVDYHSFGSGSVNKPKKNHGSSSAVALSDITYKNVRGTSESEEAIQLNCDKNVPCTNIVLERINIISSNGGETQAACQNAEGTFSSCMPNVPCLV</sequence>
<keyword evidence="10" id="KW-1185">Reference proteome</keyword>
<dbReference type="Pfam" id="PF00295">
    <property type="entry name" value="Glyco_hydro_28"/>
    <property type="match status" value="2"/>
</dbReference>
<dbReference type="AlphaFoldDB" id="A0AAV1W6G9"/>
<evidence type="ECO:0008006" key="11">
    <source>
        <dbReference type="Google" id="ProtNLM"/>
    </source>
</evidence>
<dbReference type="InterPro" id="IPR000743">
    <property type="entry name" value="Glyco_hydro_28"/>
</dbReference>
<evidence type="ECO:0000256" key="6">
    <source>
        <dbReference type="ARBA" id="ARBA00023295"/>
    </source>
</evidence>
<evidence type="ECO:0000313" key="9">
    <source>
        <dbReference type="EMBL" id="CAL0304895.1"/>
    </source>
</evidence>